<keyword evidence="1" id="KW-0812">Transmembrane</keyword>
<protein>
    <submittedName>
        <fullName evidence="3">DUF4236 domain-containing protein</fullName>
    </submittedName>
</protein>
<dbReference type="Proteomes" id="UP000824107">
    <property type="component" value="Unassembled WGS sequence"/>
</dbReference>
<keyword evidence="1" id="KW-0472">Membrane</keyword>
<proteinExistence type="predicted"/>
<reference evidence="3" key="1">
    <citation type="submission" date="2020-10" db="EMBL/GenBank/DDBJ databases">
        <authorList>
            <person name="Gilroy R."/>
        </authorList>
    </citation>
    <scope>NUCLEOTIDE SEQUENCE</scope>
    <source>
        <strain evidence="3">ChiW3-316</strain>
    </source>
</reference>
<reference evidence="3" key="2">
    <citation type="journal article" date="2021" name="PeerJ">
        <title>Extensive microbial diversity within the chicken gut microbiome revealed by metagenomics and culture.</title>
        <authorList>
            <person name="Gilroy R."/>
            <person name="Ravi A."/>
            <person name="Getino M."/>
            <person name="Pursley I."/>
            <person name="Horton D.L."/>
            <person name="Alikhan N.F."/>
            <person name="Baker D."/>
            <person name="Gharbi K."/>
            <person name="Hall N."/>
            <person name="Watson M."/>
            <person name="Adriaenssens E.M."/>
            <person name="Foster-Nyarko E."/>
            <person name="Jarju S."/>
            <person name="Secka A."/>
            <person name="Antonio M."/>
            <person name="Oren A."/>
            <person name="Chaudhuri R.R."/>
            <person name="La Ragione R."/>
            <person name="Hildebrand F."/>
            <person name="Pallen M.J."/>
        </authorList>
    </citation>
    <scope>NUCLEOTIDE SEQUENCE</scope>
    <source>
        <strain evidence="3">ChiW3-316</strain>
    </source>
</reference>
<keyword evidence="1" id="KW-1133">Transmembrane helix</keyword>
<evidence type="ECO:0000256" key="1">
    <source>
        <dbReference type="SAM" id="Phobius"/>
    </source>
</evidence>
<dbReference type="Pfam" id="PF14020">
    <property type="entry name" value="DUF4236"/>
    <property type="match status" value="1"/>
</dbReference>
<dbReference type="EMBL" id="DVNC01000015">
    <property type="protein sequence ID" value="HIU52757.1"/>
    <property type="molecule type" value="Genomic_DNA"/>
</dbReference>
<evidence type="ECO:0000313" key="4">
    <source>
        <dbReference type="Proteomes" id="UP000824107"/>
    </source>
</evidence>
<feature type="transmembrane region" description="Helical" evidence="1">
    <location>
        <begin position="60"/>
        <end position="84"/>
    </location>
</feature>
<dbReference type="AlphaFoldDB" id="A0A9D1M389"/>
<name>A0A9D1M389_9PROT</name>
<evidence type="ECO:0000259" key="2">
    <source>
        <dbReference type="Pfam" id="PF14020"/>
    </source>
</evidence>
<evidence type="ECO:0000313" key="3">
    <source>
        <dbReference type="EMBL" id="HIU52757.1"/>
    </source>
</evidence>
<dbReference type="InterPro" id="IPR025330">
    <property type="entry name" value="DUF4236"/>
</dbReference>
<organism evidence="3 4">
    <name type="scientific">Candidatus Scatocola faecipullorum</name>
    <dbReference type="NCBI Taxonomy" id="2840917"/>
    <lineage>
        <taxon>Bacteria</taxon>
        <taxon>Pseudomonadati</taxon>
        <taxon>Pseudomonadota</taxon>
        <taxon>Alphaproteobacteria</taxon>
        <taxon>Rhodospirillales</taxon>
        <taxon>Rhodospirillaceae</taxon>
        <taxon>Rhodospirillaceae incertae sedis</taxon>
        <taxon>Candidatus Scatocola</taxon>
    </lineage>
</organism>
<comment type="caution">
    <text evidence="3">The sequence shown here is derived from an EMBL/GenBank/DDBJ whole genome shotgun (WGS) entry which is preliminary data.</text>
</comment>
<gene>
    <name evidence="3" type="ORF">IAD20_01595</name>
</gene>
<sequence length="93" mass="9995">MGFFIRKGINFGPVRVNFSKSGVGVSLGTKGLRLGAGPKGAYVQGGRHGLYYRKGLTNNLLGGINLKWLIFLAAILVGLVYWAWKSGIVTVNL</sequence>
<accession>A0A9D1M389</accession>
<feature type="domain" description="DUF4236" evidence="2">
    <location>
        <begin position="6"/>
        <end position="53"/>
    </location>
</feature>